<dbReference type="Gene3D" id="3.50.50.60">
    <property type="entry name" value="FAD/NAD(P)-binding domain"/>
    <property type="match status" value="1"/>
</dbReference>
<dbReference type="GO" id="GO:0016614">
    <property type="term" value="F:oxidoreductase activity, acting on CH-OH group of donors"/>
    <property type="evidence" value="ECO:0007669"/>
    <property type="project" value="InterPro"/>
</dbReference>
<gene>
    <name evidence="3" type="primary">CHDH_4</name>
    <name evidence="3" type="ORF">AVEN_82699_1</name>
</gene>
<organism evidence="3 4">
    <name type="scientific">Araneus ventricosus</name>
    <name type="common">Orbweaver spider</name>
    <name type="synonym">Epeira ventricosa</name>
    <dbReference type="NCBI Taxonomy" id="182803"/>
    <lineage>
        <taxon>Eukaryota</taxon>
        <taxon>Metazoa</taxon>
        <taxon>Ecdysozoa</taxon>
        <taxon>Arthropoda</taxon>
        <taxon>Chelicerata</taxon>
        <taxon>Arachnida</taxon>
        <taxon>Araneae</taxon>
        <taxon>Araneomorphae</taxon>
        <taxon>Entelegynae</taxon>
        <taxon>Araneoidea</taxon>
        <taxon>Araneidae</taxon>
        <taxon>Araneus</taxon>
    </lineage>
</organism>
<reference evidence="3 4" key="1">
    <citation type="journal article" date="2019" name="Sci. Rep.">
        <title>Orb-weaving spider Araneus ventricosus genome elucidates the spidroin gene catalogue.</title>
        <authorList>
            <person name="Kono N."/>
            <person name="Nakamura H."/>
            <person name="Ohtoshi R."/>
            <person name="Moran D.A.P."/>
            <person name="Shinohara A."/>
            <person name="Yoshida Y."/>
            <person name="Fujiwara M."/>
            <person name="Mori M."/>
            <person name="Tomita M."/>
            <person name="Arakawa K."/>
        </authorList>
    </citation>
    <scope>NUCLEOTIDE SEQUENCE [LARGE SCALE GENOMIC DNA]</scope>
</reference>
<evidence type="ECO:0000259" key="2">
    <source>
        <dbReference type="Pfam" id="PF05199"/>
    </source>
</evidence>
<name>A0A4Y2T3A9_ARAVE</name>
<protein>
    <submittedName>
        <fullName evidence="3">Choline dehydrogenase, mitochondrial</fullName>
    </submittedName>
</protein>
<dbReference type="Proteomes" id="UP000499080">
    <property type="component" value="Unassembled WGS sequence"/>
</dbReference>
<comment type="similarity">
    <text evidence="1">Belongs to the GMC oxidoreductase family.</text>
</comment>
<feature type="domain" description="Glucose-methanol-choline oxidoreductase C-terminal" evidence="2">
    <location>
        <begin position="19"/>
        <end position="82"/>
    </location>
</feature>
<evidence type="ECO:0000313" key="4">
    <source>
        <dbReference type="Proteomes" id="UP000499080"/>
    </source>
</evidence>
<dbReference type="InterPro" id="IPR036188">
    <property type="entry name" value="FAD/NAD-bd_sf"/>
</dbReference>
<dbReference type="InterPro" id="IPR012132">
    <property type="entry name" value="GMC_OxRdtase"/>
</dbReference>
<dbReference type="Gene3D" id="3.30.560.10">
    <property type="entry name" value="Glucose Oxidase, domain 3"/>
    <property type="match status" value="1"/>
</dbReference>
<dbReference type="PANTHER" id="PTHR11552:SF227">
    <property type="entry name" value="GLUCOSE DEHYDROGENASE [FAD, QUINONE]-LIKE PROTEIN"/>
    <property type="match status" value="1"/>
</dbReference>
<comment type="caution">
    <text evidence="3">The sequence shown here is derived from an EMBL/GenBank/DDBJ whole genome shotgun (WGS) entry which is preliminary data.</text>
</comment>
<dbReference type="SUPFAM" id="SSF51905">
    <property type="entry name" value="FAD/NAD(P)-binding domain"/>
    <property type="match status" value="1"/>
</dbReference>
<evidence type="ECO:0000313" key="3">
    <source>
        <dbReference type="EMBL" id="GBN94400.1"/>
    </source>
</evidence>
<sequence>MLPGFTNLFPDLDLYFKLITRLAVISSSHPVGTAKMGDPRDPTTVVDPLLRVKGIQGLRVVDASVMPIIPSGNINIPTIMVAEKASDIIKESMSCASHKFPNHNDETDFAYVYNSYEYYT</sequence>
<dbReference type="InterPro" id="IPR007867">
    <property type="entry name" value="GMC_OxRtase_C"/>
</dbReference>
<dbReference type="PANTHER" id="PTHR11552">
    <property type="entry name" value="GLUCOSE-METHANOL-CHOLINE GMC OXIDOREDUCTASE"/>
    <property type="match status" value="1"/>
</dbReference>
<dbReference type="AlphaFoldDB" id="A0A4Y2T3A9"/>
<keyword evidence="4" id="KW-1185">Reference proteome</keyword>
<dbReference type="EMBL" id="BGPR01025475">
    <property type="protein sequence ID" value="GBN94400.1"/>
    <property type="molecule type" value="Genomic_DNA"/>
</dbReference>
<proteinExistence type="inferred from homology"/>
<dbReference type="OrthoDB" id="269227at2759"/>
<evidence type="ECO:0000256" key="1">
    <source>
        <dbReference type="ARBA" id="ARBA00010790"/>
    </source>
</evidence>
<dbReference type="GO" id="GO:0050660">
    <property type="term" value="F:flavin adenine dinucleotide binding"/>
    <property type="evidence" value="ECO:0007669"/>
    <property type="project" value="InterPro"/>
</dbReference>
<accession>A0A4Y2T3A9</accession>
<dbReference type="Pfam" id="PF05199">
    <property type="entry name" value="GMC_oxred_C"/>
    <property type="match status" value="1"/>
</dbReference>